<dbReference type="OrthoDB" id="7390113at2"/>
<dbReference type="AlphaFoldDB" id="A0A4V1RUL2"/>
<dbReference type="PANTHER" id="PTHR30050">
    <property type="entry name" value="CHROMOSOMAL REPLICATION INITIATOR PROTEIN DNAA"/>
    <property type="match status" value="1"/>
</dbReference>
<comment type="caution">
    <text evidence="1">The sequence shown here is derived from an EMBL/GenBank/DDBJ whole genome shotgun (WGS) entry which is preliminary data.</text>
</comment>
<dbReference type="Gene3D" id="1.10.8.60">
    <property type="match status" value="1"/>
</dbReference>
<dbReference type="EMBL" id="QYBB01000013">
    <property type="protein sequence ID" value="RYC31544.1"/>
    <property type="molecule type" value="Genomic_DNA"/>
</dbReference>
<gene>
    <name evidence="1" type="ORF">D3273_12955</name>
</gene>
<sequence length="223" mass="24055">MNQLPLPFDHAPRYGLDDFMPSASNDDALAAIERWPAWPDRVLLLVGPEGAGKSHLARIWAARADADLLGPRDLAGDLDLLVRRNAVVEDADRAGLPEAALFHLLNLVRERGLSLLVTARSAPTGWSLATADLTSRLRLAPSVEIAPPDDALMRAVLVKLFADRQLAVDAALVDWLALRLDRSLDSARRAVAALDRAGLDAGRRITRSLAADLFGDPQEGRGA</sequence>
<dbReference type="GO" id="GO:0006270">
    <property type="term" value="P:DNA replication initiation"/>
    <property type="evidence" value="ECO:0007669"/>
    <property type="project" value="TreeGrafter"/>
</dbReference>
<dbReference type="SUPFAM" id="SSF52540">
    <property type="entry name" value="P-loop containing nucleoside triphosphate hydrolases"/>
    <property type="match status" value="1"/>
</dbReference>
<proteinExistence type="predicted"/>
<dbReference type="GO" id="GO:0003688">
    <property type="term" value="F:DNA replication origin binding"/>
    <property type="evidence" value="ECO:0007669"/>
    <property type="project" value="TreeGrafter"/>
</dbReference>
<reference evidence="1 2" key="2">
    <citation type="submission" date="2019-02" db="EMBL/GenBank/DDBJ databases">
        <title>'Lichenibacterium ramalinii' gen. nov. sp. nov., 'Lichenibacterium minor' gen. nov. sp. nov.</title>
        <authorList>
            <person name="Pankratov T."/>
        </authorList>
    </citation>
    <scope>NUCLEOTIDE SEQUENCE [LARGE SCALE GENOMIC DNA]</scope>
    <source>
        <strain evidence="1 2">RmlP026</strain>
    </source>
</reference>
<evidence type="ECO:0000313" key="2">
    <source>
        <dbReference type="Proteomes" id="UP000290759"/>
    </source>
</evidence>
<dbReference type="Gene3D" id="3.40.50.300">
    <property type="entry name" value="P-loop containing nucleotide triphosphate hydrolases"/>
    <property type="match status" value="1"/>
</dbReference>
<name>A0A4V1RUL2_9HYPH</name>
<reference evidence="1 2" key="1">
    <citation type="submission" date="2018-12" db="EMBL/GenBank/DDBJ databases">
        <authorList>
            <person name="Grouzdev D.S."/>
            <person name="Krutkina M.S."/>
        </authorList>
    </citation>
    <scope>NUCLEOTIDE SEQUENCE [LARGE SCALE GENOMIC DNA]</scope>
    <source>
        <strain evidence="1 2">RmlP026</strain>
    </source>
</reference>
<dbReference type="GO" id="GO:0005886">
    <property type="term" value="C:plasma membrane"/>
    <property type="evidence" value="ECO:0007669"/>
    <property type="project" value="TreeGrafter"/>
</dbReference>
<dbReference type="RefSeq" id="WP_129227179.1">
    <property type="nucleotide sequence ID" value="NZ_QYBB01000013.1"/>
</dbReference>
<accession>A0A4V1RUL2</accession>
<organism evidence="1 2">
    <name type="scientific">Lichenibacterium minor</name>
    <dbReference type="NCBI Taxonomy" id="2316528"/>
    <lineage>
        <taxon>Bacteria</taxon>
        <taxon>Pseudomonadati</taxon>
        <taxon>Pseudomonadota</taxon>
        <taxon>Alphaproteobacteria</taxon>
        <taxon>Hyphomicrobiales</taxon>
        <taxon>Lichenihabitantaceae</taxon>
        <taxon>Lichenibacterium</taxon>
    </lineage>
</organism>
<evidence type="ECO:0000313" key="1">
    <source>
        <dbReference type="EMBL" id="RYC31544.1"/>
    </source>
</evidence>
<protein>
    <submittedName>
        <fullName evidence="1">Uncharacterized protein</fullName>
    </submittedName>
</protein>
<keyword evidence="2" id="KW-1185">Reference proteome</keyword>
<dbReference type="Proteomes" id="UP000290759">
    <property type="component" value="Unassembled WGS sequence"/>
</dbReference>
<dbReference type="InterPro" id="IPR027417">
    <property type="entry name" value="P-loop_NTPase"/>
</dbReference>
<dbReference type="PANTHER" id="PTHR30050:SF5">
    <property type="entry name" value="DNAA REGULATORY INACTIVATOR HDA"/>
    <property type="match status" value="1"/>
</dbReference>